<dbReference type="Proteomes" id="UP000465302">
    <property type="component" value="Unassembled WGS sequence"/>
</dbReference>
<reference evidence="1" key="3">
    <citation type="submission" date="2020-02" db="EMBL/GenBank/DDBJ databases">
        <authorList>
            <person name="Matsumoto Y."/>
            <person name="Motooka D."/>
            <person name="Nakamura S."/>
        </authorList>
    </citation>
    <scope>NUCLEOTIDE SEQUENCE</scope>
    <source>
        <strain evidence="1">JCM 6377</strain>
    </source>
</reference>
<gene>
    <name evidence="2" type="ORF">CQY20_14135</name>
    <name evidence="1" type="ORF">MAGR_02950</name>
</gene>
<dbReference type="EMBL" id="BLKS01000001">
    <property type="protein sequence ID" value="GFG48854.1"/>
    <property type="molecule type" value="Genomic_DNA"/>
</dbReference>
<keyword evidence="3" id="KW-1185">Reference proteome</keyword>
<evidence type="ECO:0000313" key="4">
    <source>
        <dbReference type="Proteomes" id="UP000465302"/>
    </source>
</evidence>
<sequence length="73" mass="8254">MGDNNFEPRWRLDLDDDATVRFDPDTQTLTKISTGESCYLGDYPSFAVEEPGCLRVRSSHAPPIGKWYVTGEE</sequence>
<proteinExistence type="predicted"/>
<organism evidence="2 3">
    <name type="scientific">Mycolicibacterium agri</name>
    <name type="common">Mycobacterium agri</name>
    <dbReference type="NCBI Taxonomy" id="36811"/>
    <lineage>
        <taxon>Bacteria</taxon>
        <taxon>Bacillati</taxon>
        <taxon>Actinomycetota</taxon>
        <taxon>Actinomycetes</taxon>
        <taxon>Mycobacteriales</taxon>
        <taxon>Mycobacteriaceae</taxon>
        <taxon>Mycolicibacterium</taxon>
    </lineage>
</organism>
<reference evidence="2 3" key="1">
    <citation type="submission" date="2017-10" db="EMBL/GenBank/DDBJ databases">
        <title>The new phylogeny of genus Mycobacterium.</title>
        <authorList>
            <person name="Tortoli E."/>
            <person name="Trovato A."/>
            <person name="Cirillo D.M."/>
        </authorList>
    </citation>
    <scope>NUCLEOTIDE SEQUENCE [LARGE SCALE GENOMIC DNA]</scope>
    <source>
        <strain evidence="2 3">CCUG37673</strain>
    </source>
</reference>
<dbReference type="EMBL" id="PDCP01000022">
    <property type="protein sequence ID" value="PEG38084.1"/>
    <property type="molecule type" value="Genomic_DNA"/>
</dbReference>
<evidence type="ECO:0000313" key="3">
    <source>
        <dbReference type="Proteomes" id="UP000220914"/>
    </source>
</evidence>
<comment type="caution">
    <text evidence="2">The sequence shown here is derived from an EMBL/GenBank/DDBJ whole genome shotgun (WGS) entry which is preliminary data.</text>
</comment>
<evidence type="ECO:0000313" key="1">
    <source>
        <dbReference type="EMBL" id="GFG48854.1"/>
    </source>
</evidence>
<protein>
    <submittedName>
        <fullName evidence="2">Uncharacterized protein</fullName>
    </submittedName>
</protein>
<dbReference type="Proteomes" id="UP000220914">
    <property type="component" value="Unassembled WGS sequence"/>
</dbReference>
<accession>A0A2A7N2G5</accession>
<dbReference type="AlphaFoldDB" id="A0A2A7N2G5"/>
<dbReference type="RefSeq" id="WP_097940719.1">
    <property type="nucleotide sequence ID" value="NZ_BLKS01000001.1"/>
</dbReference>
<evidence type="ECO:0000313" key="2">
    <source>
        <dbReference type="EMBL" id="PEG38084.1"/>
    </source>
</evidence>
<reference evidence="1 4" key="2">
    <citation type="journal article" date="2019" name="Emerg. Microbes Infect.">
        <title>Comprehensive subspecies identification of 175 nontuberculous mycobacteria species based on 7547 genomic profiles.</title>
        <authorList>
            <person name="Matsumoto Y."/>
            <person name="Kinjo T."/>
            <person name="Motooka D."/>
            <person name="Nabeya D."/>
            <person name="Jung N."/>
            <person name="Uechi K."/>
            <person name="Horii T."/>
            <person name="Iida T."/>
            <person name="Fujita J."/>
            <person name="Nakamura S."/>
        </authorList>
    </citation>
    <scope>NUCLEOTIDE SEQUENCE [LARGE SCALE GENOMIC DNA]</scope>
    <source>
        <strain evidence="1 4">JCM 6377</strain>
    </source>
</reference>
<dbReference type="OrthoDB" id="4628803at2"/>
<name>A0A2A7N2G5_MYCAG</name>